<evidence type="ECO:0000256" key="11">
    <source>
        <dbReference type="ARBA" id="ARBA00038408"/>
    </source>
</evidence>
<dbReference type="Gene3D" id="3.10.50.40">
    <property type="match status" value="1"/>
</dbReference>
<sequence>MLEGLRVASQNWIGRAIMGVVMGFIVISFAVWGIGDVFRGFSSQRLVKIGGGEVTVEAFRSAYQNELRRLQQRLRRAITNEEARRAGLDQQVLDRLITDVALDQRARSLGLAISEEDTQRLLKAEKVFQGPGGQFDADRFKQIVRDAGFSERSFVNDQKGAYLRKEITDVVTAGLEPPPVMLEAIFRFRNETRAVDTILLPPSAAGAVAPPTEDEIKKYYADHEGAFRAREYRKLTTLAATPAALAKPAEVADDEVRKLYDEVKSQRYGAPEKREVGQIVFKTEAEAKDALTRLKGGLDFSALASERKLNPKDVDLGLVYERDFGDPKVGAAVFALPAPGFAGPTATPFGFVVSQIRKIQPAVFSKSFDQAQSELRKEIAARKAAPEVRRIHDAIEDQRSAGKSLAETAKAVGVEIRELEPVDDQGRGKNGTAVADLPGGADLLKAAFASDKGVDNEAVSVRDGGYVWFEVADIEQARQQSFDEVKAQVESKMRKDAEEKALAAKANELVEQLRGGKPIDNLSGELGLQVKRVADLKRANRPDFPASTIIQFFEVPLHGAGSVAVDGGQLVFVAAESTLPKFDASSPEVLAIAEQLRPALQNDLLEQYVGGLEKAMNVQINQKALEAALGGEGEK</sequence>
<comment type="subcellular location">
    <subcellularLocation>
        <location evidence="1">Cell inner membrane</location>
        <topology evidence="1">Single-pass type II membrane protein</topology>
        <orientation evidence="1">Periplasmic side</orientation>
    </subcellularLocation>
</comment>
<dbReference type="PANTHER" id="PTHR47529:SF1">
    <property type="entry name" value="PERIPLASMIC CHAPERONE PPID"/>
    <property type="match status" value="1"/>
</dbReference>
<gene>
    <name evidence="18" type="ORF">H2LOC_015420</name>
</gene>
<evidence type="ECO:0000256" key="15">
    <source>
        <dbReference type="SAM" id="Coils"/>
    </source>
</evidence>
<dbReference type="InterPro" id="IPR027304">
    <property type="entry name" value="Trigger_fact/SurA_dom_sf"/>
</dbReference>
<evidence type="ECO:0000313" key="18">
    <source>
        <dbReference type="EMBL" id="QGM46966.1"/>
    </source>
</evidence>
<evidence type="ECO:0000256" key="4">
    <source>
        <dbReference type="ARBA" id="ARBA00022519"/>
    </source>
</evidence>
<dbReference type="GO" id="GO:0005886">
    <property type="term" value="C:plasma membrane"/>
    <property type="evidence" value="ECO:0007669"/>
    <property type="project" value="UniProtKB-SubCell"/>
</dbReference>
<dbReference type="Pfam" id="PF13624">
    <property type="entry name" value="SurA_N_3"/>
    <property type="match status" value="1"/>
</dbReference>
<dbReference type="PANTHER" id="PTHR47529">
    <property type="entry name" value="PEPTIDYL-PROLYL CIS-TRANS ISOMERASE D"/>
    <property type="match status" value="1"/>
</dbReference>
<dbReference type="Proteomes" id="UP000309061">
    <property type="component" value="Chromosome"/>
</dbReference>
<keyword evidence="5 16" id="KW-0812">Transmembrane</keyword>
<keyword evidence="19" id="KW-1185">Reference proteome</keyword>
<feature type="transmembrane region" description="Helical" evidence="16">
    <location>
        <begin position="12"/>
        <end position="35"/>
    </location>
</feature>
<organism evidence="18 19">
    <name type="scientific">Methylocystis heyeri</name>
    <dbReference type="NCBI Taxonomy" id="391905"/>
    <lineage>
        <taxon>Bacteria</taxon>
        <taxon>Pseudomonadati</taxon>
        <taxon>Pseudomonadota</taxon>
        <taxon>Alphaproteobacteria</taxon>
        <taxon>Hyphomicrobiales</taxon>
        <taxon>Methylocystaceae</taxon>
        <taxon>Methylocystis</taxon>
    </lineage>
</organism>
<feature type="domain" description="PpiC" evidence="17">
    <location>
        <begin position="271"/>
        <end position="358"/>
    </location>
</feature>
<keyword evidence="3" id="KW-1003">Cell membrane</keyword>
<dbReference type="SUPFAM" id="SSF109998">
    <property type="entry name" value="Triger factor/SurA peptide-binding domain-like"/>
    <property type="match status" value="1"/>
</dbReference>
<keyword evidence="7 16" id="KW-0472">Membrane</keyword>
<dbReference type="PROSITE" id="PS50198">
    <property type="entry name" value="PPIC_PPIASE_2"/>
    <property type="match status" value="1"/>
</dbReference>
<evidence type="ECO:0000256" key="9">
    <source>
        <dbReference type="ARBA" id="ARBA00030642"/>
    </source>
</evidence>
<evidence type="ECO:0000256" key="13">
    <source>
        <dbReference type="ARBA" id="ARBA00042775"/>
    </source>
</evidence>
<evidence type="ECO:0000256" key="5">
    <source>
        <dbReference type="ARBA" id="ARBA00022692"/>
    </source>
</evidence>
<evidence type="ECO:0000256" key="1">
    <source>
        <dbReference type="ARBA" id="ARBA00004382"/>
    </source>
</evidence>
<dbReference type="SUPFAM" id="SSF54534">
    <property type="entry name" value="FKBP-like"/>
    <property type="match status" value="1"/>
</dbReference>
<protein>
    <recommendedName>
        <fullName evidence="2">Parvulin-like PPIase</fullName>
    </recommendedName>
    <alternativeName>
        <fullName evidence="9">Peptidyl-prolyl cis-trans isomerase plp</fullName>
    </alternativeName>
    <alternativeName>
        <fullName evidence="12">Periplasmic chaperone PpiD</fullName>
    </alternativeName>
    <alternativeName>
        <fullName evidence="13">Periplasmic folding chaperone</fullName>
    </alternativeName>
    <alternativeName>
        <fullName evidence="10">Rotamase plp</fullName>
    </alternativeName>
</protein>
<keyword evidence="15" id="KW-0175">Coiled coil</keyword>
<dbReference type="InterPro" id="IPR052029">
    <property type="entry name" value="PpiD_chaperone"/>
</dbReference>
<dbReference type="Gene3D" id="1.10.4030.10">
    <property type="entry name" value="Porin chaperone SurA, peptide-binding domain"/>
    <property type="match status" value="1"/>
</dbReference>
<keyword evidence="8" id="KW-0143">Chaperone</keyword>
<dbReference type="EMBL" id="CP046052">
    <property type="protein sequence ID" value="QGM46966.1"/>
    <property type="molecule type" value="Genomic_DNA"/>
</dbReference>
<reference evidence="18 19" key="1">
    <citation type="submission" date="2019-11" db="EMBL/GenBank/DDBJ databases">
        <title>The genome sequence of Methylocystis heyeri.</title>
        <authorList>
            <person name="Oshkin I.Y."/>
            <person name="Miroshnikov K."/>
            <person name="Dedysh S.N."/>
        </authorList>
    </citation>
    <scope>NUCLEOTIDE SEQUENCE [LARGE SCALE GENOMIC DNA]</scope>
    <source>
        <strain evidence="18 19">H2</strain>
    </source>
</reference>
<dbReference type="OrthoDB" id="9768393at2"/>
<evidence type="ECO:0000313" key="19">
    <source>
        <dbReference type="Proteomes" id="UP000309061"/>
    </source>
</evidence>
<keyword evidence="4" id="KW-0997">Cell inner membrane</keyword>
<evidence type="ECO:0000256" key="8">
    <source>
        <dbReference type="ARBA" id="ARBA00023186"/>
    </source>
</evidence>
<evidence type="ECO:0000256" key="16">
    <source>
        <dbReference type="SAM" id="Phobius"/>
    </source>
</evidence>
<comment type="similarity">
    <text evidence="11">Belongs to the PpiD chaperone family.</text>
</comment>
<dbReference type="RefSeq" id="WP_136498079.1">
    <property type="nucleotide sequence ID" value="NZ_CP046052.1"/>
</dbReference>
<evidence type="ECO:0000256" key="6">
    <source>
        <dbReference type="ARBA" id="ARBA00022989"/>
    </source>
</evidence>
<dbReference type="Pfam" id="PF13145">
    <property type="entry name" value="Rotamase_2"/>
    <property type="match status" value="1"/>
</dbReference>
<accession>A0A6B8KF84</accession>
<keyword evidence="14 18" id="KW-0413">Isomerase</keyword>
<evidence type="ECO:0000256" key="14">
    <source>
        <dbReference type="PROSITE-ProRule" id="PRU00278"/>
    </source>
</evidence>
<dbReference type="InterPro" id="IPR046357">
    <property type="entry name" value="PPIase_dom_sf"/>
</dbReference>
<dbReference type="InterPro" id="IPR000297">
    <property type="entry name" value="PPIase_PpiC"/>
</dbReference>
<evidence type="ECO:0000256" key="2">
    <source>
        <dbReference type="ARBA" id="ARBA00018370"/>
    </source>
</evidence>
<evidence type="ECO:0000256" key="7">
    <source>
        <dbReference type="ARBA" id="ARBA00023136"/>
    </source>
</evidence>
<dbReference type="GO" id="GO:0003755">
    <property type="term" value="F:peptidyl-prolyl cis-trans isomerase activity"/>
    <property type="evidence" value="ECO:0007669"/>
    <property type="project" value="UniProtKB-KW"/>
</dbReference>
<evidence type="ECO:0000256" key="12">
    <source>
        <dbReference type="ARBA" id="ARBA00040743"/>
    </source>
</evidence>
<feature type="coiled-coil region" evidence="15">
    <location>
        <begin position="60"/>
        <end position="91"/>
    </location>
</feature>
<keyword evidence="14" id="KW-0697">Rotamase</keyword>
<name>A0A6B8KF84_9HYPH</name>
<evidence type="ECO:0000256" key="10">
    <source>
        <dbReference type="ARBA" id="ARBA00031484"/>
    </source>
</evidence>
<evidence type="ECO:0000259" key="17">
    <source>
        <dbReference type="PROSITE" id="PS50198"/>
    </source>
</evidence>
<dbReference type="KEGG" id="mhey:H2LOC_015420"/>
<evidence type="ECO:0000256" key="3">
    <source>
        <dbReference type="ARBA" id="ARBA00022475"/>
    </source>
</evidence>
<keyword evidence="6 16" id="KW-1133">Transmembrane helix</keyword>
<dbReference type="AlphaFoldDB" id="A0A6B8KF84"/>
<proteinExistence type="inferred from homology"/>